<dbReference type="Pfam" id="PF07583">
    <property type="entry name" value="PSCyt2"/>
    <property type="match status" value="1"/>
</dbReference>
<evidence type="ECO:0008006" key="5">
    <source>
        <dbReference type="Google" id="ProtNLM"/>
    </source>
</evidence>
<dbReference type="PANTHER" id="PTHR35889:SF3">
    <property type="entry name" value="F-BOX DOMAIN-CONTAINING PROTEIN"/>
    <property type="match status" value="1"/>
</dbReference>
<dbReference type="InterPro" id="IPR011444">
    <property type="entry name" value="DUF1549"/>
</dbReference>
<proteinExistence type="predicted"/>
<evidence type="ECO:0000259" key="2">
    <source>
        <dbReference type="Pfam" id="PF07635"/>
    </source>
</evidence>
<feature type="domain" description="DUF1549" evidence="1">
    <location>
        <begin position="147"/>
        <end position="250"/>
    </location>
</feature>
<sequence>MRDLPRLIILVFFIIAGKEICAADQINFSHDILPILSDRCFHCHGPDPTHREADLRLDLLEAATENREGTFAIAPGKPELSEVLARITSSDADLLMPPADSHRKPLTKKQIETIRQWIAEGAQWGKHWSFEPPVKVALNEQEAKLNPIDALVERKLTEERLVFSKPASRRTLIRRLSFDLTGLPPTVDEVEAFVNDKSPDADQKLVNRLLKSKHYGERMALWWLDLARYSDTDGFQQDSTRTNWPWRDWV</sequence>
<evidence type="ECO:0000259" key="1">
    <source>
        <dbReference type="Pfam" id="PF07583"/>
    </source>
</evidence>
<feature type="domain" description="Cytochrome C Planctomycete-type" evidence="2">
    <location>
        <begin position="40"/>
        <end position="100"/>
    </location>
</feature>
<gene>
    <name evidence="3" type="ORF">DIT97_06070</name>
</gene>
<dbReference type="AlphaFoldDB" id="A0A3D3R355"/>
<feature type="non-terminal residue" evidence="3">
    <location>
        <position position="250"/>
    </location>
</feature>
<dbReference type="Proteomes" id="UP000263642">
    <property type="component" value="Unassembled WGS sequence"/>
</dbReference>
<accession>A0A3D3R355</accession>
<dbReference type="PANTHER" id="PTHR35889">
    <property type="entry name" value="CYCLOINULO-OLIGOSACCHARIDE FRUCTANOTRANSFERASE-RELATED"/>
    <property type="match status" value="1"/>
</dbReference>
<protein>
    <recommendedName>
        <fullName evidence="5">Planctomycete cytochrome C</fullName>
    </recommendedName>
</protein>
<evidence type="ECO:0000313" key="3">
    <source>
        <dbReference type="EMBL" id="HCO22638.1"/>
    </source>
</evidence>
<dbReference type="EMBL" id="DQAY01000041">
    <property type="protein sequence ID" value="HCO22638.1"/>
    <property type="molecule type" value="Genomic_DNA"/>
</dbReference>
<name>A0A3D3R355_9PLAN</name>
<dbReference type="Pfam" id="PF07635">
    <property type="entry name" value="PSCyt1"/>
    <property type="match status" value="1"/>
</dbReference>
<reference evidence="3 4" key="1">
    <citation type="journal article" date="2018" name="Nat. Biotechnol.">
        <title>A standardized bacterial taxonomy based on genome phylogeny substantially revises the tree of life.</title>
        <authorList>
            <person name="Parks D.H."/>
            <person name="Chuvochina M."/>
            <person name="Waite D.W."/>
            <person name="Rinke C."/>
            <person name="Skarshewski A."/>
            <person name="Chaumeil P.A."/>
            <person name="Hugenholtz P."/>
        </authorList>
    </citation>
    <scope>NUCLEOTIDE SEQUENCE [LARGE SCALE GENOMIC DNA]</scope>
    <source>
        <strain evidence="3">UBA9375</strain>
    </source>
</reference>
<organism evidence="3 4">
    <name type="scientific">Gimesia maris</name>
    <dbReference type="NCBI Taxonomy" id="122"/>
    <lineage>
        <taxon>Bacteria</taxon>
        <taxon>Pseudomonadati</taxon>
        <taxon>Planctomycetota</taxon>
        <taxon>Planctomycetia</taxon>
        <taxon>Planctomycetales</taxon>
        <taxon>Planctomycetaceae</taxon>
        <taxon>Gimesia</taxon>
    </lineage>
</organism>
<comment type="caution">
    <text evidence="3">The sequence shown here is derived from an EMBL/GenBank/DDBJ whole genome shotgun (WGS) entry which is preliminary data.</text>
</comment>
<dbReference type="InterPro" id="IPR011429">
    <property type="entry name" value="Cyt_c_Planctomycete-type"/>
</dbReference>
<evidence type="ECO:0000313" key="4">
    <source>
        <dbReference type="Proteomes" id="UP000263642"/>
    </source>
</evidence>